<evidence type="ECO:0000313" key="5">
    <source>
        <dbReference type="Proteomes" id="UP000829455"/>
    </source>
</evidence>
<dbReference type="RefSeq" id="WP_003777281.1">
    <property type="nucleotide sequence ID" value="NZ_CP094241.1"/>
</dbReference>
<evidence type="ECO:0000313" key="2">
    <source>
        <dbReference type="EMBL" id="EGQ77512.1"/>
    </source>
</evidence>
<dbReference type="PROSITE" id="PS51257">
    <property type="entry name" value="PROKAR_LIPOPROTEIN"/>
    <property type="match status" value="1"/>
</dbReference>
<evidence type="ECO:0000256" key="1">
    <source>
        <dbReference type="SAM" id="SignalP"/>
    </source>
</evidence>
<dbReference type="AlphaFoldDB" id="A0AA36UKX8"/>
<evidence type="ECO:0000313" key="4">
    <source>
        <dbReference type="Proteomes" id="UP000004982"/>
    </source>
</evidence>
<proteinExistence type="predicted"/>
<evidence type="ECO:0000313" key="3">
    <source>
        <dbReference type="EMBL" id="UNV85666.1"/>
    </source>
</evidence>
<gene>
    <name evidence="2" type="ORF">HMPREF9418_0934</name>
    <name evidence="3" type="ORF">MON40_03905</name>
</gene>
<keyword evidence="1" id="KW-0732">Signal</keyword>
<name>A0AA36UKX8_9NEIS</name>
<protein>
    <submittedName>
        <fullName evidence="3">MliC family protein</fullName>
    </submittedName>
</protein>
<dbReference type="Proteomes" id="UP000829455">
    <property type="component" value="Chromosome"/>
</dbReference>
<dbReference type="EMBL" id="CP094241">
    <property type="protein sequence ID" value="UNV85666.1"/>
    <property type="molecule type" value="Genomic_DNA"/>
</dbReference>
<keyword evidence="5" id="KW-1185">Reference proteome</keyword>
<dbReference type="EMBL" id="AFQE01000044">
    <property type="protein sequence ID" value="EGQ77512.1"/>
    <property type="molecule type" value="Genomic_DNA"/>
</dbReference>
<sequence length="174" mass="18206">MSSKPLLLLCSTLTALLCACSAGNEAAEASASGASNASAAAASQAPAQASASEAASASAPSATQNLTGLDQAKWQTYHCKDNGSVSVRYFKTEDGAAAQVRFKGAEFVAPFSPEMSNEDLNAFSDGQYTWTIGNFTETDFYKEDGGFLVHHEASEETPDNMTDNLLLQECAPSQ</sequence>
<reference evidence="2 4" key="1">
    <citation type="submission" date="2011-05" db="EMBL/GenBank/DDBJ databases">
        <authorList>
            <person name="Muzny D."/>
            <person name="Qin X."/>
            <person name="Deng J."/>
            <person name="Jiang H."/>
            <person name="Liu Y."/>
            <person name="Qu J."/>
            <person name="Song X.-Z."/>
            <person name="Zhang L."/>
            <person name="Thornton R."/>
            <person name="Coyle M."/>
            <person name="Francisco L."/>
            <person name="Jackson L."/>
            <person name="Javaid M."/>
            <person name="Korchina V."/>
            <person name="Kovar C."/>
            <person name="Mata R."/>
            <person name="Mathew T."/>
            <person name="Ngo R."/>
            <person name="Nguyen L."/>
            <person name="Nguyen N."/>
            <person name="Okwuonu G."/>
            <person name="Ongeri F."/>
            <person name="Pham C."/>
            <person name="Simmons D."/>
            <person name="Wilczek-Boney K."/>
            <person name="Hale W."/>
            <person name="Jakkamsetti A."/>
            <person name="Pham P."/>
            <person name="Ruth R."/>
            <person name="San Lucas F."/>
            <person name="Warren J."/>
            <person name="Zhang J."/>
            <person name="Zhao Z."/>
            <person name="Zhou C."/>
            <person name="Zhu D."/>
            <person name="Lee S."/>
            <person name="Bess C."/>
            <person name="Blankenburg K."/>
            <person name="Forbes L."/>
            <person name="Fu Q."/>
            <person name="Gubbala S."/>
            <person name="Hirani K."/>
            <person name="Jayaseelan J.C."/>
            <person name="Lara F."/>
            <person name="Munidasa M."/>
            <person name="Palculict T."/>
            <person name="Patil S."/>
            <person name="Pu L.-L."/>
            <person name="Saada N."/>
            <person name="Tang L."/>
            <person name="Weissenberger G."/>
            <person name="Zhu Y."/>
            <person name="Hemphill L."/>
            <person name="Shang Y."/>
            <person name="Youmans B."/>
            <person name="Ayvaz T."/>
            <person name="Ross M."/>
            <person name="Santibanez J."/>
            <person name="Aqrawi P."/>
            <person name="Gross S."/>
            <person name="Joshi V."/>
            <person name="Fowler G."/>
            <person name="Nazareth L."/>
            <person name="Reid J."/>
            <person name="Worley K."/>
            <person name="Petrosino J."/>
            <person name="Highlander S."/>
            <person name="Gibbs R."/>
        </authorList>
    </citation>
    <scope>NUCLEOTIDE SEQUENCE [LARGE SCALE GENOMIC DNA]</scope>
    <source>
        <strain evidence="2 4">ATCC 33926</strain>
    </source>
</reference>
<accession>A0AA36UKX8</accession>
<feature type="chain" id="PRO_5041335196" evidence="1">
    <location>
        <begin position="27"/>
        <end position="174"/>
    </location>
</feature>
<reference evidence="3 5" key="2">
    <citation type="submission" date="2022-03" db="EMBL/GenBank/DDBJ databases">
        <title>Genome sequencing of Neisseria macacae.</title>
        <authorList>
            <person name="Baek M.-G."/>
        </authorList>
    </citation>
    <scope>NUCLEOTIDE SEQUENCE [LARGE SCALE GENOMIC DNA]</scope>
    <source>
        <strain evidence="3 5">ATCC 33926</strain>
    </source>
</reference>
<feature type="signal peptide" evidence="1">
    <location>
        <begin position="1"/>
        <end position="26"/>
    </location>
</feature>
<dbReference type="Proteomes" id="UP000004982">
    <property type="component" value="Unassembled WGS sequence"/>
</dbReference>
<organism evidence="2 4">
    <name type="scientific">Neisseria macacae ATCC 33926</name>
    <dbReference type="NCBI Taxonomy" id="997348"/>
    <lineage>
        <taxon>Bacteria</taxon>
        <taxon>Pseudomonadati</taxon>
        <taxon>Pseudomonadota</taxon>
        <taxon>Betaproteobacteria</taxon>
        <taxon>Neisseriales</taxon>
        <taxon>Neisseriaceae</taxon>
        <taxon>Neisseria</taxon>
    </lineage>
</organism>